<reference evidence="3" key="1">
    <citation type="submission" date="2023-01" db="EMBL/GenBank/DDBJ databases">
        <title>Genome assembly of the deep-sea coral Lophelia pertusa.</title>
        <authorList>
            <person name="Herrera S."/>
            <person name="Cordes E."/>
        </authorList>
    </citation>
    <scope>NUCLEOTIDE SEQUENCE</scope>
    <source>
        <strain evidence="3">USNM1676648</strain>
        <tissue evidence="3">Polyp</tissue>
    </source>
</reference>
<name>A0A9X0A268_9CNID</name>
<evidence type="ECO:0000313" key="3">
    <source>
        <dbReference type="EMBL" id="KAJ7392027.1"/>
    </source>
</evidence>
<evidence type="ECO:0000259" key="2">
    <source>
        <dbReference type="Pfam" id="PF18701"/>
    </source>
</evidence>
<evidence type="ECO:0000256" key="1">
    <source>
        <dbReference type="SAM" id="MobiDB-lite"/>
    </source>
</evidence>
<gene>
    <name evidence="3" type="ORF">OS493_014965</name>
</gene>
<feature type="region of interest" description="Disordered" evidence="1">
    <location>
        <begin position="60"/>
        <end position="90"/>
    </location>
</feature>
<feature type="compositionally biased region" description="Basic and acidic residues" evidence="1">
    <location>
        <begin position="81"/>
        <end position="90"/>
    </location>
</feature>
<feature type="domain" description="DUF5641" evidence="2">
    <location>
        <begin position="15"/>
        <end position="59"/>
    </location>
</feature>
<dbReference type="EMBL" id="MU825403">
    <property type="protein sequence ID" value="KAJ7392027.1"/>
    <property type="molecule type" value="Genomic_DNA"/>
</dbReference>
<dbReference type="Proteomes" id="UP001163046">
    <property type="component" value="Unassembled WGS sequence"/>
</dbReference>
<accession>A0A9X0A268</accession>
<sequence>MILMLYDHYLDGTSTVLSKWSMAKVLDAHQDDQGQVRSVTIQSSSGSVLKRPINKLVLLVESSEGRPGSPDEEPEEPEEPGEPRDDTAEG</sequence>
<feature type="compositionally biased region" description="Acidic residues" evidence="1">
    <location>
        <begin position="70"/>
        <end position="80"/>
    </location>
</feature>
<dbReference type="InterPro" id="IPR040676">
    <property type="entry name" value="DUF5641"/>
</dbReference>
<organism evidence="3 4">
    <name type="scientific">Desmophyllum pertusum</name>
    <dbReference type="NCBI Taxonomy" id="174260"/>
    <lineage>
        <taxon>Eukaryota</taxon>
        <taxon>Metazoa</taxon>
        <taxon>Cnidaria</taxon>
        <taxon>Anthozoa</taxon>
        <taxon>Hexacorallia</taxon>
        <taxon>Scleractinia</taxon>
        <taxon>Caryophylliina</taxon>
        <taxon>Caryophylliidae</taxon>
        <taxon>Desmophyllum</taxon>
    </lineage>
</organism>
<evidence type="ECO:0000313" key="4">
    <source>
        <dbReference type="Proteomes" id="UP001163046"/>
    </source>
</evidence>
<comment type="caution">
    <text evidence="3">The sequence shown here is derived from an EMBL/GenBank/DDBJ whole genome shotgun (WGS) entry which is preliminary data.</text>
</comment>
<protein>
    <recommendedName>
        <fullName evidence="2">DUF5641 domain-containing protein</fullName>
    </recommendedName>
</protein>
<dbReference type="Pfam" id="PF18701">
    <property type="entry name" value="DUF5641"/>
    <property type="match status" value="1"/>
</dbReference>
<dbReference type="AlphaFoldDB" id="A0A9X0A268"/>
<dbReference type="OrthoDB" id="5969974at2759"/>
<proteinExistence type="predicted"/>
<keyword evidence="4" id="KW-1185">Reference proteome</keyword>